<dbReference type="Pfam" id="PF04545">
    <property type="entry name" value="Sigma70_r4"/>
    <property type="match status" value="1"/>
</dbReference>
<dbReference type="InterPro" id="IPR007630">
    <property type="entry name" value="RNA_pol_sigma70_r4"/>
</dbReference>
<evidence type="ECO:0000256" key="3">
    <source>
        <dbReference type="ARBA" id="ARBA00023082"/>
    </source>
</evidence>
<evidence type="ECO:0000313" key="10">
    <source>
        <dbReference type="Proteomes" id="UP000594637"/>
    </source>
</evidence>
<keyword evidence="5" id="KW-0804">Transcription</keyword>
<proteinExistence type="inferred from homology"/>
<evidence type="ECO:0000256" key="5">
    <source>
        <dbReference type="ARBA" id="ARBA00023163"/>
    </source>
</evidence>
<dbReference type="InterPro" id="IPR036388">
    <property type="entry name" value="WH-like_DNA-bd_sf"/>
</dbReference>
<dbReference type="Gene3D" id="1.10.10.10">
    <property type="entry name" value="Winged helix-like DNA-binding domain superfamily/Winged helix DNA-binding domain"/>
    <property type="match status" value="1"/>
</dbReference>
<evidence type="ECO:0000259" key="7">
    <source>
        <dbReference type="Pfam" id="PF04542"/>
    </source>
</evidence>
<evidence type="ECO:0000256" key="6">
    <source>
        <dbReference type="SAM" id="MobiDB-lite"/>
    </source>
</evidence>
<dbReference type="EMBL" id="CP063989">
    <property type="protein sequence ID" value="QPL05756.1"/>
    <property type="molecule type" value="Genomic_DNA"/>
</dbReference>
<keyword evidence="10" id="KW-1185">Reference proteome</keyword>
<dbReference type="InterPro" id="IPR014284">
    <property type="entry name" value="RNA_pol_sigma-70_dom"/>
</dbReference>
<name>A0A7T0LLQ9_9ACTO</name>
<dbReference type="InterPro" id="IPR013325">
    <property type="entry name" value="RNA_pol_sigma_r2"/>
</dbReference>
<evidence type="ECO:0000256" key="2">
    <source>
        <dbReference type="ARBA" id="ARBA00023015"/>
    </source>
</evidence>
<keyword evidence="3" id="KW-0731">Sigma factor</keyword>
<accession>A0A7T0LLQ9</accession>
<keyword evidence="4" id="KW-0238">DNA-binding</keyword>
<dbReference type="Pfam" id="PF04542">
    <property type="entry name" value="Sigma70_r2"/>
    <property type="match status" value="1"/>
</dbReference>
<feature type="region of interest" description="Disordered" evidence="6">
    <location>
        <begin position="224"/>
        <end position="248"/>
    </location>
</feature>
<dbReference type="NCBIfam" id="TIGR02937">
    <property type="entry name" value="sigma70-ECF"/>
    <property type="match status" value="1"/>
</dbReference>
<dbReference type="Proteomes" id="UP000594637">
    <property type="component" value="Chromosome"/>
</dbReference>
<evidence type="ECO:0000256" key="1">
    <source>
        <dbReference type="ARBA" id="ARBA00010641"/>
    </source>
</evidence>
<dbReference type="InterPro" id="IPR013324">
    <property type="entry name" value="RNA_pol_sigma_r3/r4-like"/>
</dbReference>
<dbReference type="PANTHER" id="PTHR43133:SF66">
    <property type="entry name" value="ECF RNA POLYMERASE SIGMA FACTOR SIGK"/>
    <property type="match status" value="1"/>
</dbReference>
<dbReference type="CDD" id="cd06171">
    <property type="entry name" value="Sigma70_r4"/>
    <property type="match status" value="1"/>
</dbReference>
<dbReference type="SUPFAM" id="SSF88946">
    <property type="entry name" value="Sigma2 domain of RNA polymerase sigma factors"/>
    <property type="match status" value="1"/>
</dbReference>
<dbReference type="GO" id="GO:0006352">
    <property type="term" value="P:DNA-templated transcription initiation"/>
    <property type="evidence" value="ECO:0007669"/>
    <property type="project" value="InterPro"/>
</dbReference>
<comment type="similarity">
    <text evidence="1">Belongs to the sigma-70 factor family. ECF subfamily.</text>
</comment>
<dbReference type="PANTHER" id="PTHR43133">
    <property type="entry name" value="RNA POLYMERASE ECF-TYPE SIGMA FACTO"/>
    <property type="match status" value="1"/>
</dbReference>
<feature type="domain" description="RNA polymerase sigma-70 region 2" evidence="7">
    <location>
        <begin position="64"/>
        <end position="131"/>
    </location>
</feature>
<feature type="domain" description="RNA polymerase sigma-70 region 4" evidence="8">
    <location>
        <begin position="166"/>
        <end position="214"/>
    </location>
</feature>
<evidence type="ECO:0000256" key="4">
    <source>
        <dbReference type="ARBA" id="ARBA00023125"/>
    </source>
</evidence>
<dbReference type="SUPFAM" id="SSF88659">
    <property type="entry name" value="Sigma3 and sigma4 domains of RNA polymerase sigma factors"/>
    <property type="match status" value="1"/>
</dbReference>
<protein>
    <submittedName>
        <fullName evidence="9">Sigma-70 family RNA polymerase sigma factor</fullName>
    </submittedName>
</protein>
<dbReference type="InterPro" id="IPR039425">
    <property type="entry name" value="RNA_pol_sigma-70-like"/>
</dbReference>
<dbReference type="AlphaFoldDB" id="A0A7T0LLQ9"/>
<sequence length="248" mass="27491">MCPRPPPACSTSRWTRAWSCTPSPSGEGVAGPYHPPVDRHEELEIDAALLEAVAMRDEDAFARLYDRWAGRLLALIVHVLVDPAQSEEVLQEVMLEIWNDADGFDRARGSARGWMAVRARRRAVDRVRQSQAARDREQRWHAVMPDADVTAQQVEDVVEAEEVRSALARVGEPHRSTLLAAYVGGLTHAQIAHHTGVPLGTVKSRIRDGVAKLRREMGLLEEQMTGAGTGRRGHEPLALSHDQQEVGR</sequence>
<evidence type="ECO:0000313" key="9">
    <source>
        <dbReference type="EMBL" id="QPL05756.1"/>
    </source>
</evidence>
<gene>
    <name evidence="9" type="ORF">ID810_01860</name>
</gene>
<reference evidence="9 10" key="1">
    <citation type="submission" date="2020-11" db="EMBL/GenBank/DDBJ databases">
        <title>Actinomyces sp. ZJ750.</title>
        <authorList>
            <person name="Zhou J."/>
        </authorList>
    </citation>
    <scope>NUCLEOTIDE SEQUENCE [LARGE SCALE GENOMIC DNA]</scope>
    <source>
        <strain evidence="9 10">ZJ750</strain>
    </source>
</reference>
<dbReference type="GO" id="GO:0003677">
    <property type="term" value="F:DNA binding"/>
    <property type="evidence" value="ECO:0007669"/>
    <property type="project" value="UniProtKB-KW"/>
</dbReference>
<dbReference type="KEGG" id="arep:ID810_01860"/>
<evidence type="ECO:0000259" key="8">
    <source>
        <dbReference type="Pfam" id="PF04545"/>
    </source>
</evidence>
<dbReference type="GO" id="GO:0016987">
    <property type="term" value="F:sigma factor activity"/>
    <property type="evidence" value="ECO:0007669"/>
    <property type="project" value="UniProtKB-KW"/>
</dbReference>
<dbReference type="Gene3D" id="1.10.1740.10">
    <property type="match status" value="1"/>
</dbReference>
<dbReference type="InterPro" id="IPR007627">
    <property type="entry name" value="RNA_pol_sigma70_r2"/>
</dbReference>
<organism evidence="9 10">
    <name type="scientific">Actinomyces respiraculi</name>
    <dbReference type="NCBI Taxonomy" id="2744574"/>
    <lineage>
        <taxon>Bacteria</taxon>
        <taxon>Bacillati</taxon>
        <taxon>Actinomycetota</taxon>
        <taxon>Actinomycetes</taxon>
        <taxon>Actinomycetales</taxon>
        <taxon>Actinomycetaceae</taxon>
        <taxon>Actinomyces</taxon>
    </lineage>
</organism>
<keyword evidence="2" id="KW-0805">Transcription regulation</keyword>